<dbReference type="EnsemblMetazoa" id="XM_022798357">
    <property type="protein sequence ID" value="XP_022654092"/>
    <property type="gene ID" value="LOC111247447"/>
</dbReference>
<dbReference type="AlphaFoldDB" id="A0A7M7JLU2"/>
<keyword evidence="1" id="KW-0812">Transmembrane</keyword>
<reference evidence="3" key="1">
    <citation type="submission" date="2021-01" db="UniProtKB">
        <authorList>
            <consortium name="EnsemblMetazoa"/>
        </authorList>
    </citation>
    <scope>IDENTIFICATION</scope>
</reference>
<dbReference type="RefSeq" id="XP_022654092.1">
    <property type="nucleotide sequence ID" value="XM_022798357.1"/>
</dbReference>
<keyword evidence="1" id="KW-1133">Transmembrane helix</keyword>
<feature type="signal peptide" evidence="2">
    <location>
        <begin position="1"/>
        <end position="26"/>
    </location>
</feature>
<dbReference type="Proteomes" id="UP000594260">
    <property type="component" value="Unplaced"/>
</dbReference>
<evidence type="ECO:0000313" key="4">
    <source>
        <dbReference type="Proteomes" id="UP000594260"/>
    </source>
</evidence>
<keyword evidence="1" id="KW-0472">Membrane</keyword>
<proteinExistence type="predicted"/>
<organism evidence="3 4">
    <name type="scientific">Varroa destructor</name>
    <name type="common">Honeybee mite</name>
    <dbReference type="NCBI Taxonomy" id="109461"/>
    <lineage>
        <taxon>Eukaryota</taxon>
        <taxon>Metazoa</taxon>
        <taxon>Ecdysozoa</taxon>
        <taxon>Arthropoda</taxon>
        <taxon>Chelicerata</taxon>
        <taxon>Arachnida</taxon>
        <taxon>Acari</taxon>
        <taxon>Parasitiformes</taxon>
        <taxon>Mesostigmata</taxon>
        <taxon>Gamasina</taxon>
        <taxon>Dermanyssoidea</taxon>
        <taxon>Varroidae</taxon>
        <taxon>Varroa</taxon>
    </lineage>
</organism>
<keyword evidence="4" id="KW-1185">Reference proteome</keyword>
<feature type="transmembrane region" description="Helical" evidence="1">
    <location>
        <begin position="572"/>
        <end position="592"/>
    </location>
</feature>
<dbReference type="KEGG" id="vde:111247447"/>
<protein>
    <submittedName>
        <fullName evidence="3">Uncharacterized protein</fullName>
    </submittedName>
</protein>
<dbReference type="RefSeq" id="XP_022654091.1">
    <property type="nucleotide sequence ID" value="XM_022798356.1"/>
</dbReference>
<evidence type="ECO:0000313" key="3">
    <source>
        <dbReference type="EnsemblMetazoa" id="XP_022654091"/>
    </source>
</evidence>
<evidence type="ECO:0000256" key="1">
    <source>
        <dbReference type="SAM" id="Phobius"/>
    </source>
</evidence>
<dbReference type="EnsemblMetazoa" id="XM_022798356">
    <property type="protein sequence ID" value="XP_022654091"/>
    <property type="gene ID" value="LOC111247447"/>
</dbReference>
<dbReference type="OrthoDB" id="10677024at2759"/>
<keyword evidence="2" id="KW-0732">Signal</keyword>
<accession>A0A7M7JLU2</accession>
<sequence>MYLPRAIAFNGFQELVLWVSIAVAMANVSDEDDSYPKIIYQERIEPSLFVRDPNRLNNVTSISISRVRPSARRNEEIHIEYGKEIDKKLRCRKANFQGGKWLTWKMNLPGTFKCGEKNFPLMAYVIPTIVVEEGRFFNVSLDFLKLETTSEFNSSRLISHDLPVQLQLSSSGIMFLSGLFVNLNGPVTIATDISSVYDDYRTKIRLQVTQAQISQADQRVDIELNHHTLTLNSHALLFRYRLNSIMCISEVLALPATALRQINFDETTDRQKLIVSGTLRPTRADGGELHLCRHLNSINHHTIDGIVENSTSEACAGFIIRNVRLNNRECGRDNFEEQMPTTLEYDEDQDTENPLLRISQADDLTEQGFDNFRETTTVTSTTIEEPHFAEIPESVAADEKSKYNKPIIDRTIPKLISSMTTTTQWSNQFMEPTTAAPITKMNMSTITTHRSTKKPVSTNKPTTTTITTTAVSVPSQTTVSSYLNNIIDISKNENKISAFASEKQSAEDSQITKSPRTNSLRVGVTNRERGSNKQLQVLKFNQPVANAGDPVGEYRLDGASNSTHPFLQSTEVYGITALASVPLIVVFVVLFYKMAQCKSKGGYDPVQTNLNGLSGEPIFIDRADSPIPRRDSRC</sequence>
<name>A0A7M7JLU2_VARDE</name>
<dbReference type="GeneID" id="111247447"/>
<feature type="chain" id="PRO_5036207239" evidence="2">
    <location>
        <begin position="27"/>
        <end position="634"/>
    </location>
</feature>
<dbReference type="InParanoid" id="A0A7M7JLU2"/>
<evidence type="ECO:0000256" key="2">
    <source>
        <dbReference type="SAM" id="SignalP"/>
    </source>
</evidence>